<dbReference type="PROSITE" id="PS51375">
    <property type="entry name" value="PPR"/>
    <property type="match status" value="4"/>
</dbReference>
<comment type="similarity">
    <text evidence="1">Belongs to the PPR family. P subfamily.</text>
</comment>
<dbReference type="InterPro" id="IPR002885">
    <property type="entry name" value="PPR_rpt"/>
</dbReference>
<accession>A0A9E7H1Q6</accession>
<reference evidence="7" key="1">
    <citation type="submission" date="2022-05" db="EMBL/GenBank/DDBJ databases">
        <title>The Musa troglodytarum L. genome provides insights into the mechanism of non-climacteric behaviour and enrichment of carotenoids.</title>
        <authorList>
            <person name="Wang J."/>
        </authorList>
    </citation>
    <scope>NUCLEOTIDE SEQUENCE</scope>
    <source>
        <tissue evidence="7">Leaf</tissue>
    </source>
</reference>
<dbReference type="Pfam" id="PF13041">
    <property type="entry name" value="PPR_2"/>
    <property type="match status" value="1"/>
</dbReference>
<gene>
    <name evidence="7" type="ORF">MUK42_11962</name>
</gene>
<evidence type="ECO:0000256" key="4">
    <source>
        <dbReference type="SAM" id="Coils"/>
    </source>
</evidence>
<feature type="repeat" description="PPR" evidence="3">
    <location>
        <begin position="336"/>
        <end position="370"/>
    </location>
</feature>
<keyword evidence="8" id="KW-1185">Reference proteome</keyword>
<evidence type="ECO:0000256" key="1">
    <source>
        <dbReference type="ARBA" id="ARBA00007626"/>
    </source>
</evidence>
<feature type="compositionally biased region" description="Low complexity" evidence="5">
    <location>
        <begin position="10"/>
        <end position="25"/>
    </location>
</feature>
<protein>
    <submittedName>
        <fullName evidence="7">PPR repeat</fullName>
    </submittedName>
</protein>
<dbReference type="NCBIfam" id="TIGR00756">
    <property type="entry name" value="PPR"/>
    <property type="match status" value="1"/>
</dbReference>
<evidence type="ECO:0000256" key="5">
    <source>
        <dbReference type="SAM" id="MobiDB-lite"/>
    </source>
</evidence>
<dbReference type="Pfam" id="PF17177">
    <property type="entry name" value="PPR_long"/>
    <property type="match status" value="1"/>
</dbReference>
<name>A0A9E7H1Q6_9LILI</name>
<dbReference type="Pfam" id="PF01535">
    <property type="entry name" value="PPR"/>
    <property type="match status" value="1"/>
</dbReference>
<organism evidence="7 8">
    <name type="scientific">Musa troglodytarum</name>
    <name type="common">fe'i banana</name>
    <dbReference type="NCBI Taxonomy" id="320322"/>
    <lineage>
        <taxon>Eukaryota</taxon>
        <taxon>Viridiplantae</taxon>
        <taxon>Streptophyta</taxon>
        <taxon>Embryophyta</taxon>
        <taxon>Tracheophyta</taxon>
        <taxon>Spermatophyta</taxon>
        <taxon>Magnoliopsida</taxon>
        <taxon>Liliopsida</taxon>
        <taxon>Zingiberales</taxon>
        <taxon>Musaceae</taxon>
        <taxon>Musa</taxon>
    </lineage>
</organism>
<dbReference type="InterPro" id="IPR011990">
    <property type="entry name" value="TPR-like_helical_dom_sf"/>
</dbReference>
<feature type="compositionally biased region" description="Basic and acidic residues" evidence="5">
    <location>
        <begin position="1092"/>
        <end position="1107"/>
    </location>
</feature>
<feature type="coiled-coil region" evidence="4">
    <location>
        <begin position="972"/>
        <end position="1020"/>
    </location>
</feature>
<dbReference type="EMBL" id="CP097509">
    <property type="protein sequence ID" value="URE21558.1"/>
    <property type="molecule type" value="Genomic_DNA"/>
</dbReference>
<feature type="region of interest" description="Disordered" evidence="5">
    <location>
        <begin position="9"/>
        <end position="44"/>
    </location>
</feature>
<feature type="region of interest" description="Disordered" evidence="5">
    <location>
        <begin position="1075"/>
        <end position="1107"/>
    </location>
</feature>
<evidence type="ECO:0000313" key="8">
    <source>
        <dbReference type="Proteomes" id="UP001055439"/>
    </source>
</evidence>
<proteinExistence type="inferred from homology"/>
<evidence type="ECO:0000256" key="3">
    <source>
        <dbReference type="PROSITE-ProRule" id="PRU00708"/>
    </source>
</evidence>
<feature type="repeat" description="PPR" evidence="3">
    <location>
        <begin position="425"/>
        <end position="459"/>
    </location>
</feature>
<evidence type="ECO:0000259" key="6">
    <source>
        <dbReference type="Pfam" id="PF17177"/>
    </source>
</evidence>
<dbReference type="Gene3D" id="1.25.40.10">
    <property type="entry name" value="Tetratricopeptide repeat domain"/>
    <property type="match status" value="3"/>
</dbReference>
<feature type="domain" description="PROP1-like PPR" evidence="6">
    <location>
        <begin position="241"/>
        <end position="360"/>
    </location>
</feature>
<feature type="repeat" description="PPR" evidence="3">
    <location>
        <begin position="268"/>
        <end position="302"/>
    </location>
</feature>
<evidence type="ECO:0000256" key="2">
    <source>
        <dbReference type="ARBA" id="ARBA00022737"/>
    </source>
</evidence>
<sequence length="1316" mass="148018">MVEMAFLVASSSSSSYPSRVLSPTSATPNRKPPTSPRRKLRRSLAKPLLSDVRRDLTAVPHHTGPSSAAAAPSSSSTRNLLKYYARLASKLAKKGKLRDFLMIAESVLTSDAVAADSPQFVARIDPRLTAQGIAAVLRDGNLAEVIGFLSEAARLGFCLSSLFDKPALEALGLECRRLADEGKLEECVELMETLAGYEFSIKDIVDPDYILSKIIHTRDPDLAVRYASVFSHSQLLFCSILEEFGKKHDVGSAIKAFEIFKEKSGGMNMFAWRAMIDVCGLCGDCLKSRSIFEELLAQNITPNVYVFNSLMNVNAHDMSYTFGVYKHMQNLGVTADVTSYNILLKACCNAKRVDLAQNIYGEIRYMALKGALKLDVFTYTTMIKVSGSVMMGFKGLQLSVFADAKMWQMALSIKEDMVSANVNPNIVTWSSLLSACANSGLVDHAIQLFEEMLMTGCEPNAQCCNILLYACVESCQYDRAFRLFYAWKETGFQIPFSTKDTKCDFRDVSLAIKSRDEYTSYESSVQDAKPYHVATVVPFRPTVFTFNILMKACGTDYYRAKALMDEMKTMGLTPNRISWSTLIDIYGAAQNIKGAMQAFRALRDVGIKLDVVAYTTAIKVTYNTLLRARNKYGSLHEVQQCLGIYQEMRKAGYRSNDYYLKELIEEWCEGVLCSKDQSRNVLGSDNYSEANSRKPYNLLLEKVAIHLQRDAGDSRAIDIRGLTKVEARIVVLSVLRMIKENYMLGKSIEDDIIITTEISKETMNSTGHEVDVRQSITEVLQDELGLDVRTRYGPPDHLLCNPSILPPDSNLQARRPQDLGVIKHRKRIKHLLQRIITQKKKNQLWEVDWIAEKGGRAGKGAGSAKDGPSNQEQESSKACRRKETVLGLPSSPCVRRLWHDFLAERDAGVKWPMQVTKPFPLPSISPRWLLFSYLCCLILAEMMEISRREKEDAGSRIVDSLRGRLLAERVATKAAEEEAESLAKRLEELERELAEEIRCRRRAEKRLKHALTKLESLKLAEERSCSSSQCSAMVNSGQCGPPEEVEGMAGDVSGKLVSLVEGKCSLVGTVQDHVEDEPEFRSQDASRTSCGDNKKERSMDEGSKEERMLDLIPGCRQPESEAPELQNKEDVHHVLAALRNVRQLLLLSVGRKANIYSPEQLLAEMIDVFNLIIQNKSSTIFFFLRETKRKQFEPKIVLPTIFNLKFPKLLKKLLQIIYPLLWSKVGTPDITKHHWNSPFHDDTFVIFVFLDPTLLGKEFYHGLSVSTLEEQVPPRKMPTDFNTHAKRFSYRLGSSETSEAEKLGWEAYAYIHETKI</sequence>
<dbReference type="PANTHER" id="PTHR47941">
    <property type="entry name" value="PENTATRICOPEPTIDE REPEAT-CONTAINING PROTEIN 3, MITOCHONDRIAL"/>
    <property type="match status" value="1"/>
</dbReference>
<dbReference type="OrthoDB" id="185373at2759"/>
<dbReference type="InterPro" id="IPR033443">
    <property type="entry name" value="PROP1-like_PPR_dom"/>
</dbReference>
<feature type="region of interest" description="Disordered" evidence="5">
    <location>
        <begin position="856"/>
        <end position="882"/>
    </location>
</feature>
<keyword evidence="2" id="KW-0677">Repeat</keyword>
<dbReference type="Proteomes" id="UP001055439">
    <property type="component" value="Chromosome 7"/>
</dbReference>
<feature type="repeat" description="PPR" evidence="3">
    <location>
        <begin position="575"/>
        <end position="609"/>
    </location>
</feature>
<keyword evidence="4" id="KW-0175">Coiled coil</keyword>
<evidence type="ECO:0000313" key="7">
    <source>
        <dbReference type="EMBL" id="URE21558.1"/>
    </source>
</evidence>